<dbReference type="InterPro" id="IPR005119">
    <property type="entry name" value="LysR_subst-bd"/>
</dbReference>
<keyword evidence="3 6" id="KW-0238">DNA-binding</keyword>
<dbReference type="SUPFAM" id="SSF53850">
    <property type="entry name" value="Periplasmic binding protein-like II"/>
    <property type="match status" value="1"/>
</dbReference>
<feature type="domain" description="HTH lysR-type" evidence="5">
    <location>
        <begin position="24"/>
        <end position="81"/>
    </location>
</feature>
<dbReference type="InterPro" id="IPR036388">
    <property type="entry name" value="WH-like_DNA-bd_sf"/>
</dbReference>
<dbReference type="SUPFAM" id="SSF46785">
    <property type="entry name" value="Winged helix' DNA-binding domain"/>
    <property type="match status" value="1"/>
</dbReference>
<organism evidence="6 7">
    <name type="scientific">Nonomuraea pusilla</name>
    <dbReference type="NCBI Taxonomy" id="46177"/>
    <lineage>
        <taxon>Bacteria</taxon>
        <taxon>Bacillati</taxon>
        <taxon>Actinomycetota</taxon>
        <taxon>Actinomycetes</taxon>
        <taxon>Streptosporangiales</taxon>
        <taxon>Streptosporangiaceae</taxon>
        <taxon>Nonomuraea</taxon>
    </lineage>
</organism>
<proteinExistence type="inferred from homology"/>
<evidence type="ECO:0000259" key="5">
    <source>
        <dbReference type="PROSITE" id="PS50931"/>
    </source>
</evidence>
<dbReference type="EMBL" id="FOBF01000004">
    <property type="protein sequence ID" value="SEL14428.1"/>
    <property type="molecule type" value="Genomic_DNA"/>
</dbReference>
<dbReference type="GO" id="GO:0003677">
    <property type="term" value="F:DNA binding"/>
    <property type="evidence" value="ECO:0007669"/>
    <property type="project" value="UniProtKB-KW"/>
</dbReference>
<evidence type="ECO:0000256" key="3">
    <source>
        <dbReference type="ARBA" id="ARBA00023125"/>
    </source>
</evidence>
<dbReference type="Proteomes" id="UP000198953">
    <property type="component" value="Unassembled WGS sequence"/>
</dbReference>
<comment type="similarity">
    <text evidence="1">Belongs to the LysR transcriptional regulatory family.</text>
</comment>
<evidence type="ECO:0000256" key="1">
    <source>
        <dbReference type="ARBA" id="ARBA00009437"/>
    </source>
</evidence>
<accession>A0A1H7MUF0</accession>
<dbReference type="Pfam" id="PF00126">
    <property type="entry name" value="HTH_1"/>
    <property type="match status" value="1"/>
</dbReference>
<dbReference type="Pfam" id="PF03466">
    <property type="entry name" value="LysR_substrate"/>
    <property type="match status" value="1"/>
</dbReference>
<keyword evidence="2" id="KW-0805">Transcription regulation</keyword>
<evidence type="ECO:0000313" key="7">
    <source>
        <dbReference type="Proteomes" id="UP000198953"/>
    </source>
</evidence>
<dbReference type="Gene3D" id="3.40.190.290">
    <property type="match status" value="1"/>
</dbReference>
<dbReference type="PANTHER" id="PTHR30346:SF30">
    <property type="entry name" value="SMALL NEUTRAL PROTEASE REGULATORY PROTEIN"/>
    <property type="match status" value="1"/>
</dbReference>
<name>A0A1H7MUF0_9ACTN</name>
<protein>
    <submittedName>
        <fullName evidence="6">DNA-binding transcriptional regulator, LysR family</fullName>
    </submittedName>
</protein>
<sequence length="331" mass="35454">MSLFLTYGHCSEETNRLTFPVMDLELRHLRIVREVADAGSVSKAASRLGLAQPALTAQLKRIERVLGGTLFERDRHGARPTRLGELVLARARVLLPAAKELQEEAVRFAHTPSPGFRIGATNGPILGGLVDRIAAERAVTTYTSWSAQELNGMVEHGRLDYVLTGACGDAGVPSGALLWETISLDPVFVLVSRDHSMAGAKEVGLADLAGEQWAVTPGDGCFADCFATACARAGFTPGTIYETDVPTCTHLARVGRAVVLCQATHQPAAGLVMVPLAGAPLRWRQLLGRHPTAPDPACVVTQARQAHHDAVRRSPVYADWLDRNPGYGTTA</sequence>
<dbReference type="Gene3D" id="1.10.10.10">
    <property type="entry name" value="Winged helix-like DNA-binding domain superfamily/Winged helix DNA-binding domain"/>
    <property type="match status" value="1"/>
</dbReference>
<dbReference type="InterPro" id="IPR036390">
    <property type="entry name" value="WH_DNA-bd_sf"/>
</dbReference>
<evidence type="ECO:0000256" key="4">
    <source>
        <dbReference type="ARBA" id="ARBA00023163"/>
    </source>
</evidence>
<dbReference type="PRINTS" id="PR00039">
    <property type="entry name" value="HTHLYSR"/>
</dbReference>
<dbReference type="InterPro" id="IPR000847">
    <property type="entry name" value="LysR_HTH_N"/>
</dbReference>
<dbReference type="PROSITE" id="PS50931">
    <property type="entry name" value="HTH_LYSR"/>
    <property type="match status" value="1"/>
</dbReference>
<keyword evidence="7" id="KW-1185">Reference proteome</keyword>
<dbReference type="GO" id="GO:0032993">
    <property type="term" value="C:protein-DNA complex"/>
    <property type="evidence" value="ECO:0007669"/>
    <property type="project" value="TreeGrafter"/>
</dbReference>
<keyword evidence="4" id="KW-0804">Transcription</keyword>
<dbReference type="AlphaFoldDB" id="A0A1H7MUF0"/>
<dbReference type="PANTHER" id="PTHR30346">
    <property type="entry name" value="TRANSCRIPTIONAL DUAL REGULATOR HCAR-RELATED"/>
    <property type="match status" value="1"/>
</dbReference>
<evidence type="ECO:0000256" key="2">
    <source>
        <dbReference type="ARBA" id="ARBA00023015"/>
    </source>
</evidence>
<reference evidence="6 7" key="1">
    <citation type="submission" date="2016-10" db="EMBL/GenBank/DDBJ databases">
        <authorList>
            <person name="de Groot N.N."/>
        </authorList>
    </citation>
    <scope>NUCLEOTIDE SEQUENCE [LARGE SCALE GENOMIC DNA]</scope>
    <source>
        <strain evidence="6 7">DSM 43357</strain>
    </source>
</reference>
<dbReference type="STRING" id="46177.SAMN05660976_01808"/>
<evidence type="ECO:0000313" key="6">
    <source>
        <dbReference type="EMBL" id="SEL14428.1"/>
    </source>
</evidence>
<gene>
    <name evidence="6" type="ORF">SAMN05660976_01808</name>
</gene>
<dbReference type="GO" id="GO:0003700">
    <property type="term" value="F:DNA-binding transcription factor activity"/>
    <property type="evidence" value="ECO:0007669"/>
    <property type="project" value="InterPro"/>
</dbReference>